<keyword evidence="1" id="KW-1133">Transmembrane helix</keyword>
<accession>A0A656HGV4</accession>
<evidence type="ECO:0008006" key="4">
    <source>
        <dbReference type="Google" id="ProtNLM"/>
    </source>
</evidence>
<dbReference type="RefSeq" id="WP_002710128.1">
    <property type="nucleotide sequence ID" value="NZ_JH651384.1"/>
</dbReference>
<dbReference type="AlphaFoldDB" id="A0A656HGV4"/>
<keyword evidence="1" id="KW-0472">Membrane</keyword>
<sequence precursor="true">MIFIYLLSAFLIVGFVLAALLPERARWLLASLGLWETVQSIDGAMMQRWMRWLGQLLVLMALILAISVMADHPKIWFVPAVQALFFGSILWWLGKPARN</sequence>
<dbReference type="Proteomes" id="UP000005317">
    <property type="component" value="Unassembled WGS sequence"/>
</dbReference>
<feature type="transmembrane region" description="Helical" evidence="1">
    <location>
        <begin position="49"/>
        <end position="68"/>
    </location>
</feature>
<name>A0A656HGV4_THINJ</name>
<evidence type="ECO:0000313" key="2">
    <source>
        <dbReference type="EMBL" id="EIJ36251.1"/>
    </source>
</evidence>
<evidence type="ECO:0000256" key="1">
    <source>
        <dbReference type="SAM" id="Phobius"/>
    </source>
</evidence>
<keyword evidence="1" id="KW-0812">Transmembrane</keyword>
<organism evidence="2 3">
    <name type="scientific">Thiothrix nivea (strain ATCC 35100 / DSM 5205 / JP2)</name>
    <dbReference type="NCBI Taxonomy" id="870187"/>
    <lineage>
        <taxon>Bacteria</taxon>
        <taxon>Pseudomonadati</taxon>
        <taxon>Pseudomonadota</taxon>
        <taxon>Gammaproteobacteria</taxon>
        <taxon>Thiotrichales</taxon>
        <taxon>Thiotrichaceae</taxon>
        <taxon>Thiothrix</taxon>
    </lineage>
</organism>
<reference evidence="3" key="1">
    <citation type="journal article" date="2011" name="Stand. Genomic Sci.">
        <title>Genome sequence of the filamentous, gliding Thiothrix nivea neotype strain (JP2(T)).</title>
        <authorList>
            <person name="Lapidus A."/>
            <person name="Nolan M."/>
            <person name="Lucas S."/>
            <person name="Glavina Del Rio T."/>
            <person name="Tice H."/>
            <person name="Cheng J.F."/>
            <person name="Tapia R."/>
            <person name="Han C."/>
            <person name="Goodwin L."/>
            <person name="Pitluck S."/>
            <person name="Liolios K."/>
            <person name="Pagani I."/>
            <person name="Ivanova N."/>
            <person name="Huntemann M."/>
            <person name="Mavromatis K."/>
            <person name="Mikhailova N."/>
            <person name="Pati A."/>
            <person name="Chen A."/>
            <person name="Palaniappan K."/>
            <person name="Land M."/>
            <person name="Brambilla E.M."/>
            <person name="Rohde M."/>
            <person name="Abt B."/>
            <person name="Verbarg S."/>
            <person name="Goker M."/>
            <person name="Bristow J."/>
            <person name="Eisen J.A."/>
            <person name="Markowitz V."/>
            <person name="Hugenholtz P."/>
            <person name="Kyrpides N.C."/>
            <person name="Klenk H.P."/>
            <person name="Woyke T."/>
        </authorList>
    </citation>
    <scope>NUCLEOTIDE SEQUENCE [LARGE SCALE GENOMIC DNA]</scope>
    <source>
        <strain evidence="3">ATCC 35100 / DSM 5205 / JP2</strain>
    </source>
</reference>
<keyword evidence="3" id="KW-1185">Reference proteome</keyword>
<protein>
    <recommendedName>
        <fullName evidence="4">Transmembrane protein</fullName>
    </recommendedName>
</protein>
<proteinExistence type="predicted"/>
<dbReference type="OrthoDB" id="9988278at2"/>
<gene>
    <name evidence="2" type="ORF">Thini_3749</name>
</gene>
<feature type="transmembrane region" description="Helical" evidence="1">
    <location>
        <begin position="75"/>
        <end position="94"/>
    </location>
</feature>
<evidence type="ECO:0000313" key="3">
    <source>
        <dbReference type="Proteomes" id="UP000005317"/>
    </source>
</evidence>
<dbReference type="EMBL" id="JH651384">
    <property type="protein sequence ID" value="EIJ36251.1"/>
    <property type="molecule type" value="Genomic_DNA"/>
</dbReference>